<organism evidence="1 2">
    <name type="scientific">Petrolisthes cinctipes</name>
    <name type="common">Flat porcelain crab</name>
    <dbReference type="NCBI Taxonomy" id="88211"/>
    <lineage>
        <taxon>Eukaryota</taxon>
        <taxon>Metazoa</taxon>
        <taxon>Ecdysozoa</taxon>
        <taxon>Arthropoda</taxon>
        <taxon>Crustacea</taxon>
        <taxon>Multicrustacea</taxon>
        <taxon>Malacostraca</taxon>
        <taxon>Eumalacostraca</taxon>
        <taxon>Eucarida</taxon>
        <taxon>Decapoda</taxon>
        <taxon>Pleocyemata</taxon>
        <taxon>Anomura</taxon>
        <taxon>Galatheoidea</taxon>
        <taxon>Porcellanidae</taxon>
        <taxon>Petrolisthes</taxon>
    </lineage>
</organism>
<dbReference type="Gene3D" id="1.20.5.350">
    <property type="match status" value="1"/>
</dbReference>
<dbReference type="GO" id="GO:0005861">
    <property type="term" value="C:troponin complex"/>
    <property type="evidence" value="ECO:0007669"/>
    <property type="project" value="InterPro"/>
</dbReference>
<name>A0AAE1EJ41_PETCI</name>
<protein>
    <submittedName>
        <fullName evidence="1">Uncharacterized protein</fullName>
    </submittedName>
</protein>
<sequence>QLRQIIKAYHDHIAEIESGKYDAEMEVIRKDYEINELNIQVNDLRGKL</sequence>
<evidence type="ECO:0000313" key="1">
    <source>
        <dbReference type="EMBL" id="KAK3854082.1"/>
    </source>
</evidence>
<dbReference type="Pfam" id="PF00992">
    <property type="entry name" value="Troponin"/>
    <property type="match status" value="1"/>
</dbReference>
<dbReference type="Proteomes" id="UP001286313">
    <property type="component" value="Unassembled WGS sequence"/>
</dbReference>
<evidence type="ECO:0000313" key="2">
    <source>
        <dbReference type="Proteomes" id="UP001286313"/>
    </source>
</evidence>
<comment type="caution">
    <text evidence="1">The sequence shown here is derived from an EMBL/GenBank/DDBJ whole genome shotgun (WGS) entry which is preliminary data.</text>
</comment>
<accession>A0AAE1EJ41</accession>
<proteinExistence type="predicted"/>
<gene>
    <name evidence="1" type="ORF">Pcinc_039410</name>
</gene>
<reference evidence="1" key="1">
    <citation type="submission" date="2023-10" db="EMBL/GenBank/DDBJ databases">
        <title>Genome assemblies of two species of porcelain crab, Petrolisthes cinctipes and Petrolisthes manimaculis (Anomura: Porcellanidae).</title>
        <authorList>
            <person name="Angst P."/>
        </authorList>
    </citation>
    <scope>NUCLEOTIDE SEQUENCE</scope>
    <source>
        <strain evidence="1">PB745_01</strain>
        <tissue evidence="1">Gill</tissue>
    </source>
</reference>
<dbReference type="InterPro" id="IPR001978">
    <property type="entry name" value="Troponin"/>
</dbReference>
<feature type="non-terminal residue" evidence="1">
    <location>
        <position position="48"/>
    </location>
</feature>
<dbReference type="SUPFAM" id="SSF90250">
    <property type="entry name" value="Troponin coil-coiled subunits"/>
    <property type="match status" value="1"/>
</dbReference>
<keyword evidence="2" id="KW-1185">Reference proteome</keyword>
<dbReference type="AlphaFoldDB" id="A0AAE1EJ41"/>
<dbReference type="InterPro" id="IPR038077">
    <property type="entry name" value="Troponin_sf"/>
</dbReference>
<dbReference type="EMBL" id="JAWQEG010006715">
    <property type="protein sequence ID" value="KAK3854082.1"/>
    <property type="molecule type" value="Genomic_DNA"/>
</dbReference>